<dbReference type="AlphaFoldDB" id="A0A8B8UPK5"/>
<dbReference type="GO" id="GO:0005634">
    <property type="term" value="C:nucleus"/>
    <property type="evidence" value="ECO:0007669"/>
    <property type="project" value="UniProtKB-SubCell"/>
</dbReference>
<keyword evidence="6" id="KW-0694">RNA-binding</keyword>
<dbReference type="PANTHER" id="PTHR12395">
    <property type="entry name" value="DOM-3 RELATED"/>
    <property type="match status" value="1"/>
</dbReference>
<proteinExistence type="inferred from homology"/>
<reference evidence="8" key="1">
    <citation type="journal article" date="2017" name="Nat. Genet.">
        <title>Contrasting evolutionary genome dynamics between domesticated and wild yeasts.</title>
        <authorList>
            <person name="Yue J.X."/>
            <person name="Li J."/>
            <person name="Aigrain L."/>
            <person name="Hallin J."/>
            <person name="Persson K."/>
            <person name="Oliver K."/>
            <person name="Bergstrom A."/>
            <person name="Coupland P."/>
            <person name="Warringer J."/>
            <person name="Lagomarsino M.C."/>
            <person name="Fischer G."/>
            <person name="Durbin R."/>
            <person name="Liti G."/>
        </authorList>
    </citation>
    <scope>NUCLEOTIDE SEQUENCE</scope>
    <source>
        <strain evidence="8">CBS432</strain>
    </source>
</reference>
<keyword evidence="6" id="KW-0539">Nucleus</keyword>
<dbReference type="VEuPathDB" id="FungiDB:SPAR_D05580"/>
<evidence type="ECO:0000256" key="6">
    <source>
        <dbReference type="RuleBase" id="RU367113"/>
    </source>
</evidence>
<comment type="similarity">
    <text evidence="2 6">Belongs to the DXO/Dom3Z family.</text>
</comment>
<evidence type="ECO:0000256" key="1">
    <source>
        <dbReference type="ARBA" id="ARBA00001968"/>
    </source>
</evidence>
<sequence length="454" mass="51489">MVVSQSLLSVQTSVMSTEQDAVLGLTKDLESINLHTAPDVVRGYQNKSFKGKTISGSSSLGRLSQQGDNHINRRPKLICVPYTSFLHTGMHNFSTNSPRDIFHESREVALFTNDQTYTTLRRNHIPNLKKGVAELYESSLLEARKRKVPYLGHDLFANIDQFVPMTISELDSVSPCISYIENWRLDNHGENFKIGKKFTVVTTRHHIVDLTMHLFNRRNKHTSLIATYLGAGLISFSRNARNDFQMSKEGIYSSDPNIKKICYSGFEFENWVTEDTKVTGGSRRPIFSVVESKLSEEIGLLIRCELDAFNPVSKANTELKCFAPLSMHNSNHRRKLLKTWIQTGLLPNSDIMIGLRDSHSGQLLDIQWYSRDLLCKKFNHPGLPPNKKELNYNAQIAVEWCNHCVESVCKLVEANISDYNSTRPESFEISIDTNNTIAITKLKTTPKNVELFGT</sequence>
<dbReference type="PANTHER" id="PTHR12395:SF25">
    <property type="entry name" value="DECAPPING AND EXORIBONUCLEASE PROTEIN 1"/>
    <property type="match status" value="1"/>
</dbReference>
<accession>A0A8B8UPK5</accession>
<evidence type="ECO:0000256" key="4">
    <source>
        <dbReference type="ARBA" id="ARBA00044676"/>
    </source>
</evidence>
<dbReference type="InterPro" id="IPR039039">
    <property type="entry name" value="RAI1-like_fam"/>
</dbReference>
<dbReference type="GO" id="GO:0000956">
    <property type="term" value="P:nuclear-transcribed mRNA catabolic process"/>
    <property type="evidence" value="ECO:0007669"/>
    <property type="project" value="TreeGrafter"/>
</dbReference>
<dbReference type="OrthoDB" id="5853397at2759"/>
<dbReference type="GO" id="GO:0003723">
    <property type="term" value="F:RNA binding"/>
    <property type="evidence" value="ECO:0007669"/>
    <property type="project" value="UniProtKB-KW"/>
</dbReference>
<name>A0A8B8UPK5_SACPA</name>
<dbReference type="RefSeq" id="XP_033765591.1">
    <property type="nucleotide sequence ID" value="XM_033909700.1"/>
</dbReference>
<keyword evidence="3 6" id="KW-0540">Nuclease</keyword>
<evidence type="ECO:0000256" key="3">
    <source>
        <dbReference type="ARBA" id="ARBA00022722"/>
    </source>
</evidence>
<dbReference type="KEGG" id="spao:SPAR_D05580"/>
<feature type="domain" description="RAI1-like" evidence="7">
    <location>
        <begin position="149"/>
        <end position="443"/>
    </location>
</feature>
<reference evidence="8" key="4">
    <citation type="submission" date="2025-08" db="UniProtKB">
        <authorList>
            <consortium name="RefSeq"/>
        </authorList>
    </citation>
    <scope>IDENTIFICATION</scope>
    <source>
        <strain evidence="8">CBS432</strain>
    </source>
</reference>
<reference evidence="8" key="3">
    <citation type="submission" date="2025-07" db="EMBL/GenBank/DDBJ databases">
        <authorList>
            <consortium name="NCBI Genome Project"/>
        </authorList>
    </citation>
    <scope>NUCLEOTIDE SEQUENCE</scope>
    <source>
        <strain evidence="8">CBS432</strain>
    </source>
</reference>
<comment type="catalytic activity">
    <reaction evidence="4">
        <text>a 5'-end (N(7)-methyl 5'-triphosphoguanosine)-ribonucleoside-ribonucleotide in mRNA + H2O = a (N(7)-methyl 5'-triphosphoguanosine)-nucleoside + a 5'-end phospho-ribonucleoside in mRNA + H(+)</text>
        <dbReference type="Rhea" id="RHEA:66928"/>
        <dbReference type="Rhea" id="RHEA-COMP:15692"/>
        <dbReference type="Rhea" id="RHEA-COMP:17313"/>
        <dbReference type="ChEBI" id="CHEBI:15377"/>
        <dbReference type="ChEBI" id="CHEBI:15378"/>
        <dbReference type="ChEBI" id="CHEBI:138282"/>
        <dbReference type="ChEBI" id="CHEBI:172876"/>
        <dbReference type="ChEBI" id="CHEBI:172877"/>
    </reaction>
    <physiologicalReaction direction="left-to-right" evidence="4">
        <dbReference type="Rhea" id="RHEA:66929"/>
    </physiologicalReaction>
</comment>
<dbReference type="GO" id="GO:0110155">
    <property type="term" value="P:NAD-cap decapping"/>
    <property type="evidence" value="ECO:0007669"/>
    <property type="project" value="TreeGrafter"/>
</dbReference>
<comment type="function">
    <text evidence="6">Decapping enzyme for NAD-capped RNAs: specifically hydrolyzes the nicotinamide adenine dinucleotide (NAD) cap from a subset of RNAs by removing the entire NAD moiety from the 5'-end of an NAD-capped RNA.</text>
</comment>
<dbReference type="GO" id="GO:0004518">
    <property type="term" value="F:nuclease activity"/>
    <property type="evidence" value="ECO:0007669"/>
    <property type="project" value="UniProtKB-KW"/>
</dbReference>
<protein>
    <recommendedName>
        <fullName evidence="6">Decapping nuclease</fullName>
        <ecNumber evidence="6">3.6.1.-</ecNumber>
    </recommendedName>
</protein>
<keyword evidence="6" id="KW-0378">Hydrolase</keyword>
<dbReference type="GO" id="GO:0000166">
    <property type="term" value="F:nucleotide binding"/>
    <property type="evidence" value="ECO:0007669"/>
    <property type="project" value="UniProtKB-KW"/>
</dbReference>
<keyword evidence="6" id="KW-0479">Metal-binding</keyword>
<evidence type="ECO:0000256" key="5">
    <source>
        <dbReference type="ARBA" id="ARBA00048124"/>
    </source>
</evidence>
<reference evidence="8" key="2">
    <citation type="submission" date="2020-01" db="EMBL/GenBank/DDBJ databases">
        <title>Population-level Yeast Reference Genomes.</title>
        <authorList>
            <person name="Yue J.-X."/>
        </authorList>
    </citation>
    <scope>NUCLEOTIDE SEQUENCE</scope>
    <source>
        <strain evidence="8">CBS432</strain>
    </source>
</reference>
<comment type="catalytic activity">
    <reaction evidence="5">
        <text>a 5'-end NAD(+)-phospho-ribonucleoside in mRNA + H2O = a 5'-end phospho-ribonucleoside in mRNA + NAD(+) + H(+)</text>
        <dbReference type="Rhea" id="RHEA:60880"/>
        <dbReference type="Rhea" id="RHEA-COMP:15692"/>
        <dbReference type="Rhea" id="RHEA-COMP:15698"/>
        <dbReference type="ChEBI" id="CHEBI:15377"/>
        <dbReference type="ChEBI" id="CHEBI:15378"/>
        <dbReference type="ChEBI" id="CHEBI:57540"/>
        <dbReference type="ChEBI" id="CHEBI:138282"/>
        <dbReference type="ChEBI" id="CHEBI:144029"/>
    </reaction>
    <physiologicalReaction direction="left-to-right" evidence="5">
        <dbReference type="Rhea" id="RHEA:60881"/>
    </physiologicalReaction>
</comment>
<dbReference type="Pfam" id="PF08652">
    <property type="entry name" value="RAI1"/>
    <property type="match status" value="1"/>
</dbReference>
<dbReference type="GO" id="GO:0046872">
    <property type="term" value="F:metal ion binding"/>
    <property type="evidence" value="ECO:0007669"/>
    <property type="project" value="UniProtKB-KW"/>
</dbReference>
<dbReference type="EC" id="3.6.1.-" evidence="6"/>
<dbReference type="GO" id="GO:0005829">
    <property type="term" value="C:cytosol"/>
    <property type="evidence" value="ECO:0007669"/>
    <property type="project" value="TreeGrafter"/>
</dbReference>
<dbReference type="GO" id="GO:0034353">
    <property type="term" value="F:mRNA 5'-diphosphatase activity"/>
    <property type="evidence" value="ECO:0007669"/>
    <property type="project" value="TreeGrafter"/>
</dbReference>
<gene>
    <name evidence="8" type="primary">DXO1</name>
    <name evidence="8" type="ORF">SPAR_D05580</name>
</gene>
<comment type="cofactor">
    <cofactor evidence="1 6">
        <name>a divalent metal cation</name>
        <dbReference type="ChEBI" id="CHEBI:60240"/>
    </cofactor>
</comment>
<keyword evidence="6" id="KW-0547">Nucleotide-binding</keyword>
<evidence type="ECO:0000313" key="8">
    <source>
        <dbReference type="RefSeq" id="XP_033765591.1"/>
    </source>
</evidence>
<comment type="subcellular location">
    <subcellularLocation>
        <location evidence="6">Nucleus</location>
    </subcellularLocation>
</comment>
<evidence type="ECO:0000259" key="7">
    <source>
        <dbReference type="Pfam" id="PF08652"/>
    </source>
</evidence>
<organism evidence="8">
    <name type="scientific">Saccharomyces paradoxus</name>
    <name type="common">Yeast</name>
    <name type="synonym">Saccharomyces douglasii</name>
    <dbReference type="NCBI Taxonomy" id="27291"/>
    <lineage>
        <taxon>Eukaryota</taxon>
        <taxon>Fungi</taxon>
        <taxon>Dikarya</taxon>
        <taxon>Ascomycota</taxon>
        <taxon>Saccharomycotina</taxon>
        <taxon>Saccharomycetes</taxon>
        <taxon>Saccharomycetales</taxon>
        <taxon>Saccharomycetaceae</taxon>
        <taxon>Saccharomyces</taxon>
    </lineage>
</organism>
<dbReference type="InterPro" id="IPR013961">
    <property type="entry name" value="RAI1"/>
</dbReference>
<dbReference type="GeneID" id="54629805"/>
<evidence type="ECO:0000256" key="2">
    <source>
        <dbReference type="ARBA" id="ARBA00006562"/>
    </source>
</evidence>